<reference evidence="4 5" key="1">
    <citation type="submission" date="2020-04" db="EMBL/GenBank/DDBJ databases">
        <title>Molecular characterization of pseudomonads from Agaricus bisporus reveal novel blotch 2 pathogens in Western Europe.</title>
        <authorList>
            <person name="Taparia T."/>
            <person name="Krijger M."/>
            <person name="Haynes E."/>
            <person name="Elpinstone J.G."/>
            <person name="Noble R."/>
            <person name="Van Der Wolf J."/>
        </authorList>
    </citation>
    <scope>NUCLEOTIDE SEQUENCE [LARGE SCALE GENOMIC DNA]</scope>
    <source>
        <strain evidence="4 5">IPO3737</strain>
    </source>
</reference>
<feature type="domain" description="TcdA/TcdB toxin pore forming" evidence="2">
    <location>
        <begin position="1322"/>
        <end position="1890"/>
    </location>
</feature>
<proteinExistence type="predicted"/>
<dbReference type="Pfam" id="PF12920">
    <property type="entry name" value="TcdA_TcdB_pore"/>
    <property type="match status" value="1"/>
</dbReference>
<dbReference type="Pfam" id="PF20178">
    <property type="entry name" value="ToxA_N"/>
    <property type="match status" value="1"/>
</dbReference>
<dbReference type="InterPro" id="IPR024769">
    <property type="entry name" value="TcdA/TcdB_pore_forming"/>
</dbReference>
<evidence type="ECO:0000256" key="1">
    <source>
        <dbReference type="SAM" id="MobiDB-lite"/>
    </source>
</evidence>
<organism evidence="4 5">
    <name type="scientific">Pseudomonas gingeri</name>
    <dbReference type="NCBI Taxonomy" id="117681"/>
    <lineage>
        <taxon>Bacteria</taxon>
        <taxon>Pseudomonadati</taxon>
        <taxon>Pseudomonadota</taxon>
        <taxon>Gammaproteobacteria</taxon>
        <taxon>Pseudomonadales</taxon>
        <taxon>Pseudomonadaceae</taxon>
        <taxon>Pseudomonas</taxon>
    </lineage>
</organism>
<dbReference type="InterPro" id="IPR046673">
    <property type="entry name" value="ToxA_N"/>
</dbReference>
<gene>
    <name evidence="4" type="ORF">HX876_01505</name>
</gene>
<accession>A0A7Y7Y724</accession>
<dbReference type="EMBL" id="JACAQD010000004">
    <property type="protein sequence ID" value="NWC31052.1"/>
    <property type="molecule type" value="Genomic_DNA"/>
</dbReference>
<evidence type="ECO:0000259" key="3">
    <source>
        <dbReference type="Pfam" id="PF20178"/>
    </source>
</evidence>
<evidence type="ECO:0008006" key="6">
    <source>
        <dbReference type="Google" id="ProtNLM"/>
    </source>
</evidence>
<evidence type="ECO:0000313" key="4">
    <source>
        <dbReference type="EMBL" id="NWC31052.1"/>
    </source>
</evidence>
<sequence>MKTLEPPYISPPCATDNLPSTTDPVQVQSQQLLSLDTANAQVAALLEKLPLPKRPGVSPATDEVEQVRQLQKDYLAQLQLFWTRPNDASGGLPAEQRLALCLEIQLRAEAQLRSSDGTLEADDRQRIDQVLLLPTRAQREDALPVLPAVYRPAVYGITLLEAHTGDASPWPGAFVITSRDGAVLQGSNPDPKQFKGKKAVEIHSDLGRVVLFTLEYGLEAFASLRLLHMKLQMRIGQKIADRFTASEDKQENLFTWQTRLLRDAQQSQVNAVFAATPADTSPALLQRLEAAAELRGILDIGGRLNQRWQALQYRTWRQVFKDAGRQDWQRYREAASQVEAGRLALALALIDAAPSTPSDGSSATPAIRDQETLEAIVQALCAQPPTSTRTGQAISDTWQYTNAACLQLALLDATLHGRIGARQQRWVRLVLYYPHPTTRPKLDQHAIIANALGLWTHSENARSTLHIIDGVLAITSADPNDTGVVLYAPDAPDDSDLKELSQLADIDPHFEEPKWTNYLAPRLKKASTATIQSPSPANGAHVQLIPMPDNVQQCLYEIRRDALVEQARRSPVGNTASDWQSLVDQWAFGNVVGQKNAGLIGTFLPGGNSLTRIRATGQTDIAALPGSLATARQGPAGVMPPGPARLRLLGGAPMNSPFGGKAPPSIPRRLSAIASLIRLGSWNPRVMEIIFPLMTNLPDWPQGSSLVIIDTHDPGFGWSVRYRGGLCEDTYGYRVNPDMFSAHHDVVLYRSGHNHYSVWLAGNVVDVPAGEDSFFHAVALSLNLGRSAGTFTVERLRNAAADHIERNPNIVPFVTAEHLPLYARALEHCLELNTWLGDDGYRELTAILKGFPNPYGLFQPAIRYLETTLSARSPNISAAIDDAFNAVHQRHGLPPMPAEIRQIIDRYIDAPPRPALSLLLDEPGRRMLLETLLTGPSQAADIDFLVHRIFIFDENIRHILLEYGATTAQLRQYALHYMSNQINARRDLLRAVLKRAPALLERVDIIFSSPTLTPPMGEGLNVSQIAHLLRDPQVSTNRLRLIARCADAGIIHINLLDNADGIRALSDALVSRLLGYQPELLALARQMGFQDIAPLLLPFKAAPRVWSRHQFLSPPHANTRLQLLLDTPGLFALLRRLSGRVVDRMWTQLTSATYDNARVRHALANPRKTLSSLTQLDNALNAALPNTEEAGPSTRSQPLYLRGYEVRGRSTLELSGPDARGLYHTTSGRTYILFEGLRYEVRIFGSRIRVIHAIEGFRRPTYEVQRRADGSWQFMDAPGLGGDVRRPYPPITEQSRLQRNEFTALGQAAEQEWQRLTADSAESARVPDLHTIESSDDGDTLELISSDSSPRRQLALAKTGALARLSARIRGTVDTIHRYFTLQDGQLLPRPDVPHHEVVHGLAQLDGLNSLNTGFALLLLNSGKHYALSEELASAVQVQFYTQLAQVVMGIANDGKILAQAIYLGLKDAGHLGTESISLLDKAGRGISLGGKTLTLGGLLAAGNALLVLASLAVDGYLLAHAESTEEKAIYGTNVGLDSLALGTVLAGFAESAEFLGPLSIPLAGLGLGASSLVAVFFTKAHKVLATGEQFTREIQAYRSGYVVDPETHALRMDGPVVVSHLDQRNGQVYLGSPKIYAVDNSRSGDPQVIVDEGQAIDVGRVLELPGQLPLPVSDSIRSLALPGTPEHSYSPQYAWLVGATRRNDAQLQLFKALEQKTRGKFIEAEWVAVFQKVVEKLEPRYHATRIRVSLGQAAPPLIMDDMGERGRYLSYDIEGQGSQYDLYLSDGPALTLSSCATSRPSTWVLHTDHLGQPDDIRLEPGRLTISGVVVQVADKETLYAVNKLDEAYRLDLVGGHCTLVTLSARDHENTGTLRQRLQALRSRQRLAAPVCIEDLSTPDCPGRGIYYRPADGSFVAIPVDGQDHGAEPYQIPVAVETLVIASSPQRKKVQEAAATLAELTDYLDAAYRKFGGRSAGFWSAHPDNGSPTNEKCYTDYLRAQYRLEVQRARLQGGYSDTAYAMMLQLLPLHERDSSTQGPRQVPVHRLSINGYPSDDVLVLGDPGQGTLLLYVPASASALSEFSDVSALKAQVRQLAAADATRTALQEHFPRSCRASNHSALWGYTGTDEALEQLGDNGDWSLIRIDRYPLQDDDVFTALASLKRHSEGG</sequence>
<name>A0A7Y7Y724_9PSED</name>
<protein>
    <recommendedName>
        <fullName evidence="6">TcdA/TcdB catalytic glycosyltransferase domain-containing protein</fullName>
    </recommendedName>
</protein>
<evidence type="ECO:0000259" key="2">
    <source>
        <dbReference type="Pfam" id="PF12920"/>
    </source>
</evidence>
<evidence type="ECO:0000313" key="5">
    <source>
        <dbReference type="Proteomes" id="UP000520592"/>
    </source>
</evidence>
<comment type="caution">
    <text evidence="4">The sequence shown here is derived from an EMBL/GenBank/DDBJ whole genome shotgun (WGS) entry which is preliminary data.</text>
</comment>
<dbReference type="Proteomes" id="UP000520592">
    <property type="component" value="Unassembled WGS sequence"/>
</dbReference>
<feature type="region of interest" description="Disordered" evidence="1">
    <location>
        <begin position="1"/>
        <end position="23"/>
    </location>
</feature>
<feature type="domain" description="Dermonecrotic toxin N-terminal" evidence="3">
    <location>
        <begin position="1946"/>
        <end position="2111"/>
    </location>
</feature>
<dbReference type="RefSeq" id="WP_177056275.1">
    <property type="nucleotide sequence ID" value="NZ_JACAPS010000007.1"/>
</dbReference>